<evidence type="ECO:0000313" key="4">
    <source>
        <dbReference type="Proteomes" id="UP000003157"/>
    </source>
</evidence>
<protein>
    <recommendedName>
        <fullName evidence="2">HTH cro/C1-type domain-containing protein</fullName>
    </recommendedName>
</protein>
<dbReference type="HOGENOM" id="CLU_066192_62_4_9"/>
<dbReference type="eggNOG" id="COG1974">
    <property type="taxonomic scope" value="Bacteria"/>
</dbReference>
<dbReference type="Gene3D" id="1.10.260.40">
    <property type="entry name" value="lambda repressor-like DNA-binding domains"/>
    <property type="match status" value="1"/>
</dbReference>
<feature type="domain" description="HTH cro/C1-type" evidence="2">
    <location>
        <begin position="7"/>
        <end position="61"/>
    </location>
</feature>
<dbReference type="STRING" id="100884.GCA_000269565_03290"/>
<comment type="caution">
    <text evidence="3">The sequence shown here is derived from an EMBL/GenBank/DDBJ whole genome shotgun (WGS) entry which is preliminary data.</text>
</comment>
<keyword evidence="4" id="KW-1185">Reference proteome</keyword>
<dbReference type="Proteomes" id="UP000003157">
    <property type="component" value="Unassembled WGS sequence"/>
</dbReference>
<sequence>MSIGERLKTLRLEAGLSQRQVAETLKMSKPIVSQYESNQRTPSLGKLIRFSRFYNASLDYICENVDEKNAYFGDIKSLLEKDKK</sequence>
<accession>E7G9K3</accession>
<dbReference type="GO" id="GO:0003677">
    <property type="term" value="F:DNA binding"/>
    <property type="evidence" value="ECO:0007669"/>
    <property type="project" value="UniProtKB-KW"/>
</dbReference>
<organism evidence="3 4">
    <name type="scientific">Coprobacillus cateniformis</name>
    <dbReference type="NCBI Taxonomy" id="100884"/>
    <lineage>
        <taxon>Bacteria</taxon>
        <taxon>Bacillati</taxon>
        <taxon>Bacillota</taxon>
        <taxon>Erysipelotrichia</taxon>
        <taxon>Erysipelotrichales</taxon>
        <taxon>Coprobacillaceae</taxon>
        <taxon>Coprobacillus</taxon>
    </lineage>
</organism>
<dbReference type="PANTHER" id="PTHR46558">
    <property type="entry name" value="TRACRIPTIONAL REGULATORY PROTEIN-RELATED-RELATED"/>
    <property type="match status" value="1"/>
</dbReference>
<dbReference type="Pfam" id="PF01381">
    <property type="entry name" value="HTH_3"/>
    <property type="match status" value="1"/>
</dbReference>
<evidence type="ECO:0000259" key="2">
    <source>
        <dbReference type="PROSITE" id="PS50943"/>
    </source>
</evidence>
<evidence type="ECO:0000256" key="1">
    <source>
        <dbReference type="ARBA" id="ARBA00023125"/>
    </source>
</evidence>
<dbReference type="InterPro" id="IPR001387">
    <property type="entry name" value="Cro/C1-type_HTH"/>
</dbReference>
<keyword evidence="1" id="KW-0238">DNA-binding</keyword>
<dbReference type="SMART" id="SM00530">
    <property type="entry name" value="HTH_XRE"/>
    <property type="match status" value="1"/>
</dbReference>
<dbReference type="EMBL" id="ADKX01000026">
    <property type="protein sequence ID" value="EFW05297.1"/>
    <property type="molecule type" value="Genomic_DNA"/>
</dbReference>
<dbReference type="AlphaFoldDB" id="E7G9K3"/>
<dbReference type="OrthoDB" id="9812239at2"/>
<dbReference type="CDD" id="cd00093">
    <property type="entry name" value="HTH_XRE"/>
    <property type="match status" value="1"/>
</dbReference>
<dbReference type="GeneID" id="78231058"/>
<gene>
    <name evidence="3" type="ORF">HMPREF9488_01442</name>
</gene>
<dbReference type="PANTHER" id="PTHR46558:SF13">
    <property type="entry name" value="HTH-TYPE TRANSCRIPTIONAL REGULATOR IMMR"/>
    <property type="match status" value="1"/>
</dbReference>
<name>E7G9K3_9FIRM</name>
<dbReference type="PROSITE" id="PS50943">
    <property type="entry name" value="HTH_CROC1"/>
    <property type="match status" value="1"/>
</dbReference>
<dbReference type="InterPro" id="IPR010982">
    <property type="entry name" value="Lambda_DNA-bd_dom_sf"/>
</dbReference>
<reference evidence="3 4" key="1">
    <citation type="submission" date="2010-12" db="EMBL/GenBank/DDBJ databases">
        <title>The Genome Sequence of Coprobacillus sp. strain 29_1.</title>
        <authorList>
            <consortium name="The Broad Institute Genome Sequencing Platform"/>
            <person name="Earl A."/>
            <person name="Ward D."/>
            <person name="Feldgarden M."/>
            <person name="Gevers D."/>
            <person name="Daigneault M."/>
            <person name="Sibley C.D."/>
            <person name="White A."/>
            <person name="Strauss J."/>
            <person name="Allen-Vercoe E."/>
            <person name="Young S.K."/>
            <person name="Zeng Q."/>
            <person name="Gargeya S."/>
            <person name="Fitzgerald M."/>
            <person name="Haas B."/>
            <person name="Abouelleil A."/>
            <person name="Alvarado L."/>
            <person name="Arachchi H.M."/>
            <person name="Berlin A."/>
            <person name="Brown A."/>
            <person name="Chapman S.B."/>
            <person name="Chen Z."/>
            <person name="Dunbar C."/>
            <person name="Freedman E."/>
            <person name="Gearin G."/>
            <person name="Gellesch M."/>
            <person name="Goldberg J."/>
            <person name="Griggs A."/>
            <person name="Gujja S."/>
            <person name="Heilman E."/>
            <person name="Heiman D."/>
            <person name="Howarth C."/>
            <person name="Larson L."/>
            <person name="Lui A."/>
            <person name="MacDonald P.J.P."/>
            <person name="Mehta T."/>
            <person name="Montmayeur A."/>
            <person name="Murphy C."/>
            <person name="Neiman D."/>
            <person name="Pearson M."/>
            <person name="Priest M."/>
            <person name="Roberts A."/>
            <person name="Saif S."/>
            <person name="Shea T."/>
            <person name="Shenoy N."/>
            <person name="Sisk P."/>
            <person name="Stolte C."/>
            <person name="Sykes S."/>
            <person name="White J."/>
            <person name="Yandava C."/>
            <person name="Nusbaum C."/>
            <person name="Birren B."/>
        </authorList>
    </citation>
    <scope>NUCLEOTIDE SEQUENCE [LARGE SCALE GENOMIC DNA]</scope>
    <source>
        <strain evidence="3 4">29_1</strain>
    </source>
</reference>
<evidence type="ECO:0000313" key="3">
    <source>
        <dbReference type="EMBL" id="EFW05297.1"/>
    </source>
</evidence>
<proteinExistence type="predicted"/>
<dbReference type="RefSeq" id="WP_008788557.1">
    <property type="nucleotide sequence ID" value="NZ_AKCB01000003.1"/>
</dbReference>
<dbReference type="SUPFAM" id="SSF47413">
    <property type="entry name" value="lambda repressor-like DNA-binding domains"/>
    <property type="match status" value="1"/>
</dbReference>